<dbReference type="PANTHER" id="PTHR46018">
    <property type="entry name" value="ZINC PHOSPHODIESTERASE ELAC PROTEIN 1"/>
    <property type="match status" value="1"/>
</dbReference>
<feature type="binding site" evidence="8">
    <location>
        <position position="66"/>
    </location>
    <ligand>
        <name>Zn(2+)</name>
        <dbReference type="ChEBI" id="CHEBI:29105"/>
        <label>2</label>
        <note>catalytic</note>
    </ligand>
</feature>
<organism evidence="9 10">
    <name type="scientific">Flavihumibacter petaseus NBRC 106054</name>
    <dbReference type="NCBI Taxonomy" id="1220578"/>
    <lineage>
        <taxon>Bacteria</taxon>
        <taxon>Pseudomonadati</taxon>
        <taxon>Bacteroidota</taxon>
        <taxon>Chitinophagia</taxon>
        <taxon>Chitinophagales</taxon>
        <taxon>Chitinophagaceae</taxon>
        <taxon>Flavihumibacter</taxon>
    </lineage>
</organism>
<evidence type="ECO:0000313" key="10">
    <source>
        <dbReference type="Proteomes" id="UP000033121"/>
    </source>
</evidence>
<evidence type="ECO:0000256" key="8">
    <source>
        <dbReference type="HAMAP-Rule" id="MF_01818"/>
    </source>
</evidence>
<dbReference type="Pfam" id="PF23023">
    <property type="entry name" value="Anti-Pycsar_Apyc1"/>
    <property type="match status" value="1"/>
</dbReference>
<dbReference type="NCBIfam" id="NF000801">
    <property type="entry name" value="PRK00055.1-3"/>
    <property type="match status" value="1"/>
</dbReference>
<evidence type="ECO:0000313" key="9">
    <source>
        <dbReference type="EMBL" id="GAO44148.1"/>
    </source>
</evidence>
<sequence length="300" mass="34202">MLAVTILGNNSALPAFDRHPTAQVVTLDEFLFLVDCGEGTQMQMAKYKIRRSKIQHIFISHLHGDHYFGLIGLITSMGLLGREQDLHLFAPAALHDIIQLQLKVADTHLPYPLHFHALEEKSLLVENDRFRVTCFPTSHRIPCWGFRFEQVKAPRRLLPEKAREHGIPAIFYDRLKWGENYQSKDGTLIQNDWVTEAAPRGKSYAYSADTCYDERLVPHINGVDLLYHEATYLKDLADRAANRFHCTTHQAATIALMGNVGRLLIGHFSSKYEKLDLFEQEAKEVFGNSQLAIEGVSYRV</sequence>
<dbReference type="OrthoDB" id="9800940at2"/>
<keyword evidence="6 8" id="KW-0378">Hydrolase</keyword>
<evidence type="ECO:0000256" key="5">
    <source>
        <dbReference type="ARBA" id="ARBA00022759"/>
    </source>
</evidence>
<feature type="binding site" evidence="8">
    <location>
        <position position="139"/>
    </location>
    <ligand>
        <name>Zn(2+)</name>
        <dbReference type="ChEBI" id="CHEBI:29105"/>
        <label>1</label>
        <note>catalytic</note>
    </ligand>
</feature>
<dbReference type="CDD" id="cd07717">
    <property type="entry name" value="RNaseZ_ZiPD-like_MBL-fold"/>
    <property type="match status" value="1"/>
</dbReference>
<evidence type="ECO:0000256" key="6">
    <source>
        <dbReference type="ARBA" id="ARBA00022801"/>
    </source>
</evidence>
<evidence type="ECO:0000256" key="7">
    <source>
        <dbReference type="ARBA" id="ARBA00022833"/>
    </source>
</evidence>
<dbReference type="InterPro" id="IPR013471">
    <property type="entry name" value="RNase_Z/BN"/>
</dbReference>
<accession>A0A0E9N2Y6</accession>
<dbReference type="STRING" id="1220578.FPE01S_03_01860"/>
<comment type="catalytic activity">
    <reaction evidence="8">
        <text>Endonucleolytic cleavage of RNA, removing extra 3' nucleotides from tRNA precursor, generating 3' termini of tRNAs. A 3'-hydroxy group is left at the tRNA terminus and a 5'-phosphoryl group is left at the trailer molecule.</text>
        <dbReference type="EC" id="3.1.26.11"/>
    </reaction>
</comment>
<comment type="similarity">
    <text evidence="8">Belongs to the RNase Z family.</text>
</comment>
<dbReference type="Proteomes" id="UP000033121">
    <property type="component" value="Unassembled WGS sequence"/>
</dbReference>
<dbReference type="InterPro" id="IPR036866">
    <property type="entry name" value="RibonucZ/Hydroxyglut_hydro"/>
</dbReference>
<protein>
    <recommendedName>
        <fullName evidence="8">Ribonuclease Z</fullName>
        <shortName evidence="8">RNase Z</shortName>
        <ecNumber evidence="8">3.1.26.11</ecNumber>
    </recommendedName>
    <alternativeName>
        <fullName evidence="8">tRNA 3 endonuclease</fullName>
    </alternativeName>
    <alternativeName>
        <fullName evidence="8">tRNase Z</fullName>
    </alternativeName>
</protein>
<feature type="binding site" evidence="8">
    <location>
        <position position="267"/>
    </location>
    <ligand>
        <name>Zn(2+)</name>
        <dbReference type="ChEBI" id="CHEBI:29105"/>
        <label>2</label>
        <note>catalytic</note>
    </ligand>
</feature>
<feature type="binding site" evidence="8">
    <location>
        <position position="61"/>
    </location>
    <ligand>
        <name>Zn(2+)</name>
        <dbReference type="ChEBI" id="CHEBI:29105"/>
        <label>1</label>
        <note>catalytic</note>
    </ligand>
</feature>
<keyword evidence="7 8" id="KW-0862">Zinc</keyword>
<dbReference type="GO" id="GO:0042781">
    <property type="term" value="F:3'-tRNA processing endoribonuclease activity"/>
    <property type="evidence" value="ECO:0007669"/>
    <property type="project" value="UniProtKB-UniRule"/>
</dbReference>
<keyword evidence="10" id="KW-1185">Reference proteome</keyword>
<dbReference type="PANTHER" id="PTHR46018:SF2">
    <property type="entry name" value="ZINC PHOSPHODIESTERASE ELAC PROTEIN 1"/>
    <property type="match status" value="1"/>
</dbReference>
<feature type="binding site" evidence="8">
    <location>
        <position position="209"/>
    </location>
    <ligand>
        <name>Zn(2+)</name>
        <dbReference type="ChEBI" id="CHEBI:29105"/>
        <label>2</label>
        <note>catalytic</note>
    </ligand>
</feature>
<evidence type="ECO:0000256" key="4">
    <source>
        <dbReference type="ARBA" id="ARBA00022723"/>
    </source>
</evidence>
<comment type="cofactor">
    <cofactor evidence="8">
        <name>Zn(2+)</name>
        <dbReference type="ChEBI" id="CHEBI:29105"/>
    </cofactor>
    <text evidence="8">Binds 2 Zn(2+) ions.</text>
</comment>
<feature type="binding site" evidence="8">
    <location>
        <position position="209"/>
    </location>
    <ligand>
        <name>Zn(2+)</name>
        <dbReference type="ChEBI" id="CHEBI:29105"/>
        <label>1</label>
        <note>catalytic</note>
    </ligand>
</feature>
<dbReference type="NCBIfam" id="TIGR02651">
    <property type="entry name" value="RNase_Z"/>
    <property type="match status" value="1"/>
</dbReference>
<evidence type="ECO:0000256" key="2">
    <source>
        <dbReference type="ARBA" id="ARBA00022694"/>
    </source>
</evidence>
<name>A0A0E9N2Y6_9BACT</name>
<proteinExistence type="inferred from homology"/>
<evidence type="ECO:0000256" key="1">
    <source>
        <dbReference type="ARBA" id="ARBA00011738"/>
    </source>
</evidence>
<keyword evidence="3 8" id="KW-0540">Nuclease</keyword>
<keyword evidence="4 8" id="KW-0479">Metal-binding</keyword>
<feature type="binding site" evidence="8">
    <location>
        <position position="65"/>
    </location>
    <ligand>
        <name>Zn(2+)</name>
        <dbReference type="ChEBI" id="CHEBI:29105"/>
        <label>2</label>
        <note>catalytic</note>
    </ligand>
</feature>
<feature type="binding site" evidence="8">
    <location>
        <position position="63"/>
    </location>
    <ligand>
        <name>Zn(2+)</name>
        <dbReference type="ChEBI" id="CHEBI:29105"/>
        <label>1</label>
        <note>catalytic</note>
    </ligand>
</feature>
<dbReference type="SUPFAM" id="SSF56281">
    <property type="entry name" value="Metallo-hydrolase/oxidoreductase"/>
    <property type="match status" value="1"/>
</dbReference>
<dbReference type="AlphaFoldDB" id="A0A0E9N2Y6"/>
<comment type="caution">
    <text evidence="9">The sequence shown here is derived from an EMBL/GenBank/DDBJ whole genome shotgun (WGS) entry which is preliminary data.</text>
</comment>
<keyword evidence="5 8" id="KW-0255">Endonuclease</keyword>
<comment type="subunit">
    <text evidence="1 8">Homodimer.</text>
</comment>
<feature type="active site" description="Proton acceptor" evidence="8">
    <location>
        <position position="65"/>
    </location>
</feature>
<dbReference type="EC" id="3.1.26.11" evidence="8"/>
<dbReference type="RefSeq" id="WP_046370117.1">
    <property type="nucleotide sequence ID" value="NZ_BBWV01000003.1"/>
</dbReference>
<dbReference type="GO" id="GO:0008270">
    <property type="term" value="F:zinc ion binding"/>
    <property type="evidence" value="ECO:0007669"/>
    <property type="project" value="UniProtKB-UniRule"/>
</dbReference>
<reference evidence="9 10" key="1">
    <citation type="submission" date="2015-04" db="EMBL/GenBank/DDBJ databases">
        <title>Whole genome shotgun sequence of Flavihumibacter petaseus NBRC 106054.</title>
        <authorList>
            <person name="Miyazawa S."/>
            <person name="Hosoyama A."/>
            <person name="Hashimoto M."/>
            <person name="Noguchi M."/>
            <person name="Tsuchikane K."/>
            <person name="Ohji S."/>
            <person name="Yamazoe A."/>
            <person name="Ichikawa N."/>
            <person name="Kimura A."/>
            <person name="Fujita N."/>
        </authorList>
    </citation>
    <scope>NUCLEOTIDE SEQUENCE [LARGE SCALE GENOMIC DNA]</scope>
    <source>
        <strain evidence="9 10">NBRC 106054</strain>
    </source>
</reference>
<dbReference type="Gene3D" id="3.60.15.10">
    <property type="entry name" value="Ribonuclease Z/Hydroxyacylglutathione hydrolase-like"/>
    <property type="match status" value="1"/>
</dbReference>
<dbReference type="HAMAP" id="MF_01818">
    <property type="entry name" value="RNase_Z_BN"/>
    <property type="match status" value="1"/>
</dbReference>
<comment type="function">
    <text evidence="8">Zinc phosphodiesterase, which displays some tRNA 3'-processing endonuclease activity. Probably involved in tRNA maturation, by removing a 3'-trailer from precursor tRNA.</text>
</comment>
<gene>
    <name evidence="9" type="primary">rbn</name>
    <name evidence="8" type="synonym">rnz</name>
    <name evidence="9" type="ORF">FPE01S_03_01860</name>
</gene>
<keyword evidence="2 8" id="KW-0819">tRNA processing</keyword>
<evidence type="ECO:0000256" key="3">
    <source>
        <dbReference type="ARBA" id="ARBA00022722"/>
    </source>
</evidence>
<dbReference type="EMBL" id="BBWV01000003">
    <property type="protein sequence ID" value="GAO44148.1"/>
    <property type="molecule type" value="Genomic_DNA"/>
</dbReference>